<sequence>KLHTVTSCMKGQQMSVPLFLHYLFYSNDMVTADAVCRYQRRTAHTTSDELSQLFQIFRRDPRTKHKGKQPYGARKDMKEFAVECVDEMVDRGMKLSTPVFLCPP</sequence>
<protein>
    <submittedName>
        <fullName evidence="1">Uncharacterized protein</fullName>
    </submittedName>
</protein>
<gene>
    <name evidence="1" type="ORF">BDV98DRAFT_472045</name>
</gene>
<dbReference type="EMBL" id="ML178911">
    <property type="protein sequence ID" value="TFK95189.1"/>
    <property type="molecule type" value="Genomic_DNA"/>
</dbReference>
<evidence type="ECO:0000313" key="2">
    <source>
        <dbReference type="Proteomes" id="UP000305067"/>
    </source>
</evidence>
<feature type="non-terminal residue" evidence="1">
    <location>
        <position position="104"/>
    </location>
</feature>
<dbReference type="AlphaFoldDB" id="A0A5C3Q2A2"/>
<keyword evidence="2" id="KW-1185">Reference proteome</keyword>
<dbReference type="STRING" id="1884261.A0A5C3Q2A2"/>
<reference evidence="1 2" key="1">
    <citation type="journal article" date="2019" name="Nat. Ecol. Evol.">
        <title>Megaphylogeny resolves global patterns of mushroom evolution.</title>
        <authorList>
            <person name="Varga T."/>
            <person name="Krizsan K."/>
            <person name="Foldi C."/>
            <person name="Dima B."/>
            <person name="Sanchez-Garcia M."/>
            <person name="Sanchez-Ramirez S."/>
            <person name="Szollosi G.J."/>
            <person name="Szarkandi J.G."/>
            <person name="Papp V."/>
            <person name="Albert L."/>
            <person name="Andreopoulos W."/>
            <person name="Angelini C."/>
            <person name="Antonin V."/>
            <person name="Barry K.W."/>
            <person name="Bougher N.L."/>
            <person name="Buchanan P."/>
            <person name="Buyck B."/>
            <person name="Bense V."/>
            <person name="Catcheside P."/>
            <person name="Chovatia M."/>
            <person name="Cooper J."/>
            <person name="Damon W."/>
            <person name="Desjardin D."/>
            <person name="Finy P."/>
            <person name="Geml J."/>
            <person name="Haridas S."/>
            <person name="Hughes K."/>
            <person name="Justo A."/>
            <person name="Karasinski D."/>
            <person name="Kautmanova I."/>
            <person name="Kiss B."/>
            <person name="Kocsube S."/>
            <person name="Kotiranta H."/>
            <person name="LaButti K.M."/>
            <person name="Lechner B.E."/>
            <person name="Liimatainen K."/>
            <person name="Lipzen A."/>
            <person name="Lukacs Z."/>
            <person name="Mihaltcheva S."/>
            <person name="Morgado L.N."/>
            <person name="Niskanen T."/>
            <person name="Noordeloos M.E."/>
            <person name="Ohm R.A."/>
            <person name="Ortiz-Santana B."/>
            <person name="Ovrebo C."/>
            <person name="Racz N."/>
            <person name="Riley R."/>
            <person name="Savchenko A."/>
            <person name="Shiryaev A."/>
            <person name="Soop K."/>
            <person name="Spirin V."/>
            <person name="Szebenyi C."/>
            <person name="Tomsovsky M."/>
            <person name="Tulloss R.E."/>
            <person name="Uehling J."/>
            <person name="Grigoriev I.V."/>
            <person name="Vagvolgyi C."/>
            <person name="Papp T."/>
            <person name="Martin F.M."/>
            <person name="Miettinen O."/>
            <person name="Hibbett D.S."/>
            <person name="Nagy L.G."/>
        </authorList>
    </citation>
    <scope>NUCLEOTIDE SEQUENCE [LARGE SCALE GENOMIC DNA]</scope>
    <source>
        <strain evidence="1 2">CBS 309.79</strain>
    </source>
</reference>
<accession>A0A5C3Q2A2</accession>
<proteinExistence type="predicted"/>
<evidence type="ECO:0000313" key="1">
    <source>
        <dbReference type="EMBL" id="TFK95189.1"/>
    </source>
</evidence>
<organism evidence="1 2">
    <name type="scientific">Pterulicium gracile</name>
    <dbReference type="NCBI Taxonomy" id="1884261"/>
    <lineage>
        <taxon>Eukaryota</taxon>
        <taxon>Fungi</taxon>
        <taxon>Dikarya</taxon>
        <taxon>Basidiomycota</taxon>
        <taxon>Agaricomycotina</taxon>
        <taxon>Agaricomycetes</taxon>
        <taxon>Agaricomycetidae</taxon>
        <taxon>Agaricales</taxon>
        <taxon>Pleurotineae</taxon>
        <taxon>Pterulaceae</taxon>
        <taxon>Pterulicium</taxon>
    </lineage>
</organism>
<dbReference type="OrthoDB" id="3203379at2759"/>
<dbReference type="Proteomes" id="UP000305067">
    <property type="component" value="Unassembled WGS sequence"/>
</dbReference>
<name>A0A5C3Q2A2_9AGAR</name>
<feature type="non-terminal residue" evidence="1">
    <location>
        <position position="1"/>
    </location>
</feature>